<dbReference type="Proteomes" id="UP000013523">
    <property type="component" value="Chromosome"/>
</dbReference>
<name>R4KCP2_CLOPA</name>
<organism evidence="1 2">
    <name type="scientific">Clostridium pasteurianum BC1</name>
    <dbReference type="NCBI Taxonomy" id="86416"/>
    <lineage>
        <taxon>Bacteria</taxon>
        <taxon>Bacillati</taxon>
        <taxon>Bacillota</taxon>
        <taxon>Clostridia</taxon>
        <taxon>Eubacteriales</taxon>
        <taxon>Clostridiaceae</taxon>
        <taxon>Clostridium</taxon>
    </lineage>
</organism>
<dbReference type="HOGENOM" id="CLU_2300926_0_0_9"/>
<evidence type="ECO:0000313" key="1">
    <source>
        <dbReference type="EMBL" id="AGK97385.1"/>
    </source>
</evidence>
<dbReference type="AlphaFoldDB" id="R4KCP2"/>
<protein>
    <submittedName>
        <fullName evidence="1">Uncharacterized protein</fullName>
    </submittedName>
</protein>
<dbReference type="eggNOG" id="ENOG50323GB">
    <property type="taxonomic scope" value="Bacteria"/>
</dbReference>
<sequence length="100" mass="12305">MENQEQLYQQDIRNFIDIVDRFKYLQDNDYTTAYKLHKDALAQYDRWSQILFEVRRSELSRKKDPPWKDRAEEVMRVLNNIYVSSRMVYGKGKDDYETKR</sequence>
<proteinExistence type="predicted"/>
<reference evidence="1 2" key="1">
    <citation type="submission" date="2012-01" db="EMBL/GenBank/DDBJ databases">
        <title>Complete sequence of chromosome of Clostridium pasteurianum BC1.</title>
        <authorList>
            <consortium name="US DOE Joint Genome Institute"/>
            <person name="Lucas S."/>
            <person name="Han J."/>
            <person name="Lapidus A."/>
            <person name="Cheng J.-F."/>
            <person name="Goodwin L."/>
            <person name="Pitluck S."/>
            <person name="Peters L."/>
            <person name="Mikhailova N."/>
            <person name="Teshima H."/>
            <person name="Detter J.C."/>
            <person name="Han C."/>
            <person name="Tapia R."/>
            <person name="Land M."/>
            <person name="Hauser L."/>
            <person name="Kyrpides N."/>
            <person name="Ivanova N."/>
            <person name="Pagani I."/>
            <person name="Dunn J."/>
            <person name="Taghavi S."/>
            <person name="Francis A."/>
            <person name="van der Lelie D."/>
            <person name="Woyke T."/>
        </authorList>
    </citation>
    <scope>NUCLEOTIDE SEQUENCE [LARGE SCALE GENOMIC DNA]</scope>
    <source>
        <strain evidence="1 2">BC1</strain>
    </source>
</reference>
<dbReference type="OrthoDB" id="1910001at2"/>
<dbReference type="RefSeq" id="WP_015615686.1">
    <property type="nucleotide sequence ID" value="NC_021182.1"/>
</dbReference>
<keyword evidence="2" id="KW-1185">Reference proteome</keyword>
<dbReference type="STRING" id="86416.Clopa_2525"/>
<dbReference type="PATRIC" id="fig|86416.3.peg.2509"/>
<evidence type="ECO:0000313" key="2">
    <source>
        <dbReference type="Proteomes" id="UP000013523"/>
    </source>
</evidence>
<accession>R4KCP2</accession>
<gene>
    <name evidence="1" type="ORF">Clopa_2525</name>
</gene>
<dbReference type="EMBL" id="CP003261">
    <property type="protein sequence ID" value="AGK97385.1"/>
    <property type="molecule type" value="Genomic_DNA"/>
</dbReference>
<dbReference type="KEGG" id="cpas:Clopa_2525"/>